<evidence type="ECO:0000256" key="2">
    <source>
        <dbReference type="ARBA" id="ARBA00022448"/>
    </source>
</evidence>
<keyword evidence="10 11" id="KW-0998">Cell outer membrane</keyword>
<evidence type="ECO:0000256" key="7">
    <source>
        <dbReference type="ARBA" id="ARBA00023065"/>
    </source>
</evidence>
<evidence type="ECO:0000256" key="6">
    <source>
        <dbReference type="ARBA" id="ARBA00023004"/>
    </source>
</evidence>
<evidence type="ECO:0000256" key="8">
    <source>
        <dbReference type="ARBA" id="ARBA00023077"/>
    </source>
</evidence>
<feature type="domain" description="TonB-dependent receptor-like beta-barrel" evidence="14">
    <location>
        <begin position="253"/>
        <end position="670"/>
    </location>
</feature>
<dbReference type="PANTHER" id="PTHR32552">
    <property type="entry name" value="FERRICHROME IRON RECEPTOR-RELATED"/>
    <property type="match status" value="1"/>
</dbReference>
<sequence>MAASSTHAKKAAMSATLPRKLTLCLLLSSPAFAVAQTADSPAPADAGLPSVLVSASKAGRTVMETPASVSVIKGDAIEQAHLETLGDVAQQLPNVYLTNFTRSTPSLTIRGLGFSDDESDSTSTSVLLDGVPMYSLVLGQLFDLQQLEVLRGPQSTLYGQSSMGGVVALRSRDPGQVLGGSAQVDYGSGKRRRASLAMDVPLGEKTAVRIVAGGEKADGFIDNTRLQRSDTGGWDSAFARIKLLHRDDMGGTWRFGLHHANLRGGNDYFADASLAREHRSTASDAGVNNVKYTLLSGEYERALAHGTRLAVTMGANRTEWNYWLPRSTFQARSGYDMKNEQVSLEARLSGAAGAYDWLAGAYGSHITRDSPYLFDSSPYYLSATTAGVKGGTVAAFGELGWRVSHTWRVAGALRLEHDTRKLDWSSRQAGLFDSNGDGMPDAPFDATTVRNGNKVSDTVALPRLTVEYRPDAAQFGWLTVARGYKASGFNLYATAPDAASTAYRPEYGTHGEIGYRLRGAQRAWDLAATVFYTRLRDQQVTVTDTNGQSRIDNAGRSHSQGLELTGTVRPLPTLELTAFAGIVHAEYDDYVKGGVDFAGKQFANTPRHSVGMGLHWQPTPQWDAGLDATRQGASNLYPASSTVNPAYTLVNAHLSYRVQRWTFGLYGKNLGDAQYYTRALANNIVVASQPRTWGVRAGLDF</sequence>
<dbReference type="Gene3D" id="2.40.170.20">
    <property type="entry name" value="TonB-dependent receptor, beta-barrel domain"/>
    <property type="match status" value="1"/>
</dbReference>
<evidence type="ECO:0000313" key="16">
    <source>
        <dbReference type="EMBL" id="KAB8062932.1"/>
    </source>
</evidence>
<evidence type="ECO:0000256" key="13">
    <source>
        <dbReference type="SAM" id="SignalP"/>
    </source>
</evidence>
<dbReference type="InterPro" id="IPR039426">
    <property type="entry name" value="TonB-dep_rcpt-like"/>
</dbReference>
<keyword evidence="13" id="KW-0732">Signal</keyword>
<keyword evidence="3 11" id="KW-1134">Transmembrane beta strand</keyword>
<keyword evidence="7" id="KW-0406">Ion transport</keyword>
<evidence type="ECO:0000256" key="1">
    <source>
        <dbReference type="ARBA" id="ARBA00004571"/>
    </source>
</evidence>
<keyword evidence="17" id="KW-1185">Reference proteome</keyword>
<dbReference type="Pfam" id="PF07715">
    <property type="entry name" value="Plug"/>
    <property type="match status" value="1"/>
</dbReference>
<evidence type="ECO:0000256" key="9">
    <source>
        <dbReference type="ARBA" id="ARBA00023136"/>
    </source>
</evidence>
<organism evidence="16 17">
    <name type="scientific">Janthinobacterium violaceinigrum</name>
    <dbReference type="NCBI Taxonomy" id="2654252"/>
    <lineage>
        <taxon>Bacteria</taxon>
        <taxon>Pseudomonadati</taxon>
        <taxon>Pseudomonadota</taxon>
        <taxon>Betaproteobacteria</taxon>
        <taxon>Burkholderiales</taxon>
        <taxon>Oxalobacteraceae</taxon>
        <taxon>Janthinobacterium</taxon>
    </lineage>
</organism>
<dbReference type="InterPro" id="IPR036942">
    <property type="entry name" value="Beta-barrel_TonB_sf"/>
</dbReference>
<keyword evidence="8 12" id="KW-0798">TonB box</keyword>
<evidence type="ECO:0000256" key="11">
    <source>
        <dbReference type="PROSITE-ProRule" id="PRU01360"/>
    </source>
</evidence>
<evidence type="ECO:0000256" key="3">
    <source>
        <dbReference type="ARBA" id="ARBA00022452"/>
    </source>
</evidence>
<evidence type="ECO:0000256" key="5">
    <source>
        <dbReference type="ARBA" id="ARBA00022692"/>
    </source>
</evidence>
<keyword evidence="2 11" id="KW-0813">Transport</keyword>
<dbReference type="InterPro" id="IPR000531">
    <property type="entry name" value="Beta-barrel_TonB"/>
</dbReference>
<keyword evidence="9 11" id="KW-0472">Membrane</keyword>
<name>A0A6I1HXD2_9BURK</name>
<evidence type="ECO:0000256" key="10">
    <source>
        <dbReference type="ARBA" id="ARBA00023237"/>
    </source>
</evidence>
<dbReference type="AlphaFoldDB" id="A0A6I1HXD2"/>
<dbReference type="EMBL" id="WFLI01000028">
    <property type="protein sequence ID" value="KAB8062932.1"/>
    <property type="molecule type" value="Genomic_DNA"/>
</dbReference>
<comment type="similarity">
    <text evidence="11 12">Belongs to the TonB-dependent receptor family.</text>
</comment>
<dbReference type="GO" id="GO:0009279">
    <property type="term" value="C:cell outer membrane"/>
    <property type="evidence" value="ECO:0007669"/>
    <property type="project" value="UniProtKB-SubCell"/>
</dbReference>
<protein>
    <submittedName>
        <fullName evidence="16">TonB-dependent receptor</fullName>
    </submittedName>
</protein>
<dbReference type="GO" id="GO:0006826">
    <property type="term" value="P:iron ion transport"/>
    <property type="evidence" value="ECO:0007669"/>
    <property type="project" value="UniProtKB-KW"/>
</dbReference>
<feature type="chain" id="PRO_5026090533" evidence="13">
    <location>
        <begin position="34"/>
        <end position="701"/>
    </location>
</feature>
<comment type="subcellular location">
    <subcellularLocation>
        <location evidence="1 11">Cell outer membrane</location>
        <topology evidence="1 11">Multi-pass membrane protein</topology>
    </subcellularLocation>
</comment>
<keyword evidence="4" id="KW-0410">Iron transport</keyword>
<evidence type="ECO:0000259" key="15">
    <source>
        <dbReference type="Pfam" id="PF07715"/>
    </source>
</evidence>
<keyword evidence="6" id="KW-0408">Iron</keyword>
<feature type="domain" description="TonB-dependent receptor plug" evidence="15">
    <location>
        <begin position="62"/>
        <end position="166"/>
    </location>
</feature>
<evidence type="ECO:0000259" key="14">
    <source>
        <dbReference type="Pfam" id="PF00593"/>
    </source>
</evidence>
<evidence type="ECO:0000256" key="4">
    <source>
        <dbReference type="ARBA" id="ARBA00022496"/>
    </source>
</evidence>
<dbReference type="PROSITE" id="PS52016">
    <property type="entry name" value="TONB_DEPENDENT_REC_3"/>
    <property type="match status" value="1"/>
</dbReference>
<dbReference type="InterPro" id="IPR012910">
    <property type="entry name" value="Plug_dom"/>
</dbReference>
<gene>
    <name evidence="16" type="ORF">GCN75_20675</name>
</gene>
<proteinExistence type="inferred from homology"/>
<keyword evidence="5 11" id="KW-0812">Transmembrane</keyword>
<keyword evidence="16" id="KW-0675">Receptor</keyword>
<evidence type="ECO:0000313" key="17">
    <source>
        <dbReference type="Proteomes" id="UP000468717"/>
    </source>
</evidence>
<accession>A0A6I1HXD2</accession>
<comment type="caution">
    <text evidence="16">The sequence shown here is derived from an EMBL/GenBank/DDBJ whole genome shotgun (WGS) entry which is preliminary data.</text>
</comment>
<dbReference type="Pfam" id="PF00593">
    <property type="entry name" value="TonB_dep_Rec_b-barrel"/>
    <property type="match status" value="1"/>
</dbReference>
<feature type="signal peptide" evidence="13">
    <location>
        <begin position="1"/>
        <end position="33"/>
    </location>
</feature>
<dbReference type="PANTHER" id="PTHR32552:SF81">
    <property type="entry name" value="TONB-DEPENDENT OUTER MEMBRANE RECEPTOR"/>
    <property type="match status" value="1"/>
</dbReference>
<dbReference type="Proteomes" id="UP000468717">
    <property type="component" value="Unassembled WGS sequence"/>
</dbReference>
<evidence type="ECO:0000256" key="12">
    <source>
        <dbReference type="RuleBase" id="RU003357"/>
    </source>
</evidence>
<reference evidence="16 17" key="1">
    <citation type="submission" date="2019-10" db="EMBL/GenBank/DDBJ databases">
        <title>Three novel species isolated from a subtropical stream in China.</title>
        <authorList>
            <person name="Lu H."/>
        </authorList>
    </citation>
    <scope>NUCLEOTIDE SEQUENCE [LARGE SCALE GENOMIC DNA]</scope>
    <source>
        <strain evidence="16 17">FT13W</strain>
    </source>
</reference>
<dbReference type="SUPFAM" id="SSF56935">
    <property type="entry name" value="Porins"/>
    <property type="match status" value="1"/>
</dbReference>